<proteinExistence type="inferred from homology"/>
<dbReference type="EMBL" id="JACSOD020000491">
    <property type="protein sequence ID" value="MBM6499843.1"/>
    <property type="molecule type" value="Genomic_DNA"/>
</dbReference>
<feature type="domain" description="Polysaccharide biosynthesis protein CapD-like" evidence="3">
    <location>
        <begin position="307"/>
        <end position="595"/>
    </location>
</feature>
<evidence type="ECO:0000259" key="3">
    <source>
        <dbReference type="Pfam" id="PF02719"/>
    </source>
</evidence>
<feature type="transmembrane region" description="Helical" evidence="2">
    <location>
        <begin position="27"/>
        <end position="48"/>
    </location>
</feature>
<dbReference type="Pfam" id="PF02719">
    <property type="entry name" value="Polysacc_synt_2"/>
    <property type="match status" value="1"/>
</dbReference>
<dbReference type="InterPro" id="IPR051203">
    <property type="entry name" value="Polysaccharide_Synthase-Rel"/>
</dbReference>
<name>A0ABS2CY05_9FLAO</name>
<evidence type="ECO:0000256" key="1">
    <source>
        <dbReference type="ARBA" id="ARBA00007430"/>
    </source>
</evidence>
<feature type="transmembrane region" description="Helical" evidence="2">
    <location>
        <begin position="95"/>
        <end position="117"/>
    </location>
</feature>
<dbReference type="InterPro" id="IPR003869">
    <property type="entry name" value="Polysac_CapD-like"/>
</dbReference>
<keyword evidence="5" id="KW-1185">Reference proteome</keyword>
<gene>
    <name evidence="4" type="ORF">H9X54_011110</name>
</gene>
<dbReference type="SUPFAM" id="SSF51735">
    <property type="entry name" value="NAD(P)-binding Rossmann-fold domains"/>
    <property type="match status" value="1"/>
</dbReference>
<dbReference type="PANTHER" id="PTHR43318">
    <property type="entry name" value="UDP-N-ACETYLGLUCOSAMINE 4,6-DEHYDRATASE"/>
    <property type="match status" value="1"/>
</dbReference>
<evidence type="ECO:0000313" key="5">
    <source>
        <dbReference type="Proteomes" id="UP000759529"/>
    </source>
</evidence>
<keyword evidence="2" id="KW-0812">Transmembrane</keyword>
<feature type="transmembrane region" description="Helical" evidence="2">
    <location>
        <begin position="123"/>
        <end position="143"/>
    </location>
</feature>
<dbReference type="InterPro" id="IPR036291">
    <property type="entry name" value="NAD(P)-bd_dom_sf"/>
</dbReference>
<protein>
    <submittedName>
        <fullName evidence="4">Polysaccharide biosynthesis protein</fullName>
    </submittedName>
</protein>
<dbReference type="PANTHER" id="PTHR43318:SF1">
    <property type="entry name" value="POLYSACCHARIDE BIOSYNTHESIS PROTEIN EPSC-RELATED"/>
    <property type="match status" value="1"/>
</dbReference>
<feature type="transmembrane region" description="Helical" evidence="2">
    <location>
        <begin position="63"/>
        <end position="83"/>
    </location>
</feature>
<sequence length="647" mass="73039">MIKYITRELRSNIFNKKFQNIGYLPRWIIFAIDVTIVAVASIVTYVIIDNLSVKFDSYFERPVSSLIIVLTHAIFFMAFRTYAGIIRHSTFIDGVKLLVASTCAYFLLLTTNYIFFFTVNIRMFLPTALFITYVISFLLLFLFRILVKNVFETYLQTGDKNKLIKAVIFGADANAISVANALKTEKPSRFKLIAFIDKFNQVKTSKSILDLPIVNQIKSVHVILRSLGAEALIIAEKSLTKEETIALVEECIEYNFKVYTVPLITDWEDQKQISNQLKNFDIEDLLERKPIVLDNKSISSQIKNKTVLITGGAGSIGSEIVRQIINYEPSNLIILDQAESPLHNLKLEIAEISKKINVKTIIADIRDYSVIEKVFETFQPNFVYHAAAYKHVPLMEDNPSQAVLTNIVGTKNLADLSSIFNVEKFVMISTDKAVNPSSVMGASKRIAEKYVQSFNFKLLEKSNSTTKFITTRFGNVLGSNGSIVPLFTKQIQQGGPITITHPEIIRYFMTIPEACQLVLEAGAMGNGGEIYIFDMGKPVKIIDLANKMIRLAGFTPDNEIKIKIIGLRPGEKLYEELLNDTSKTLPTHNEKIMIGQDKVDYFEEVNSLIEDLILVSKNGNNQEIVSLMKRIVPEFKSMNSVFETLDV</sequence>
<dbReference type="RefSeq" id="WP_187657096.1">
    <property type="nucleotide sequence ID" value="NZ_JACSOD020000491.1"/>
</dbReference>
<comment type="caution">
    <text evidence="4">The sequence shown here is derived from an EMBL/GenBank/DDBJ whole genome shotgun (WGS) entry which is preliminary data.</text>
</comment>
<comment type="similarity">
    <text evidence="1">Belongs to the polysaccharide synthase family.</text>
</comment>
<reference evidence="4 5" key="1">
    <citation type="submission" date="2021-02" db="EMBL/GenBank/DDBJ databases">
        <authorList>
            <person name="Jung H.S."/>
            <person name="Chun B.H."/>
            <person name="Jeon C.O."/>
        </authorList>
    </citation>
    <scope>NUCLEOTIDE SEQUENCE [LARGE SCALE GENOMIC DNA]</scope>
    <source>
        <strain evidence="4 5">LMG 25203</strain>
    </source>
</reference>
<accession>A0ABS2CY05</accession>
<keyword evidence="2" id="KW-1133">Transmembrane helix</keyword>
<dbReference type="Gene3D" id="3.40.50.720">
    <property type="entry name" value="NAD(P)-binding Rossmann-like Domain"/>
    <property type="match status" value="2"/>
</dbReference>
<dbReference type="Proteomes" id="UP000759529">
    <property type="component" value="Unassembled WGS sequence"/>
</dbReference>
<keyword evidence="2" id="KW-0472">Membrane</keyword>
<organism evidence="4 5">
    <name type="scientific">Flavobacterium macrobrachii</name>
    <dbReference type="NCBI Taxonomy" id="591204"/>
    <lineage>
        <taxon>Bacteria</taxon>
        <taxon>Pseudomonadati</taxon>
        <taxon>Bacteroidota</taxon>
        <taxon>Flavobacteriia</taxon>
        <taxon>Flavobacteriales</taxon>
        <taxon>Flavobacteriaceae</taxon>
        <taxon>Flavobacterium</taxon>
    </lineage>
</organism>
<feature type="transmembrane region" description="Helical" evidence="2">
    <location>
        <begin position="163"/>
        <end position="182"/>
    </location>
</feature>
<evidence type="ECO:0000313" key="4">
    <source>
        <dbReference type="EMBL" id="MBM6499843.1"/>
    </source>
</evidence>
<evidence type="ECO:0000256" key="2">
    <source>
        <dbReference type="SAM" id="Phobius"/>
    </source>
</evidence>
<dbReference type="CDD" id="cd05237">
    <property type="entry name" value="UDP_invert_4-6DH_SDR_e"/>
    <property type="match status" value="1"/>
</dbReference>